<dbReference type="Gene3D" id="3.30.40.10">
    <property type="entry name" value="Zinc/RING finger domain, C3HC4 (zinc finger)"/>
    <property type="match status" value="2"/>
</dbReference>
<dbReference type="GO" id="GO:0005634">
    <property type="term" value="C:nucleus"/>
    <property type="evidence" value="ECO:0007669"/>
    <property type="project" value="UniProtKB-SubCell"/>
</dbReference>
<dbReference type="PANTHER" id="PTHR46309">
    <property type="entry name" value="PHD FINGER PROTEIN 12"/>
    <property type="match status" value="1"/>
</dbReference>
<dbReference type="STRING" id="337451.A0A443NVF3"/>
<evidence type="ECO:0000256" key="2">
    <source>
        <dbReference type="ARBA" id="ARBA00022723"/>
    </source>
</evidence>
<dbReference type="SUPFAM" id="SSF55729">
    <property type="entry name" value="Acyl-CoA N-acyltransferases (Nat)"/>
    <property type="match status" value="1"/>
</dbReference>
<keyword evidence="4" id="KW-0862">Zinc</keyword>
<gene>
    <name evidence="9" type="ORF">CKAN_01118900</name>
</gene>
<dbReference type="GO" id="GO:0003714">
    <property type="term" value="F:transcription corepressor activity"/>
    <property type="evidence" value="ECO:0007669"/>
    <property type="project" value="InterPro"/>
</dbReference>
<comment type="subcellular location">
    <subcellularLocation>
        <location evidence="1">Nucleus</location>
    </subcellularLocation>
</comment>
<sequence length="700" mass="78263">MSVPFPGAVEEERGIGNNCSPSGREKQAMEHPSDVIEEEGGVDNDSSSFVASISEMSPPLARIVEEEQINGNANTTSPWAIVRRALEFSSIVDDEGQCIGSSYSPPVSSSSPLPGIVDEGQSTGSNSYSVANRFEGPPISRNLECNQSSAEFEGSSFDLTPSKEILHCQENNCLIEKESPSELPAASSCSREQKHPADHSIDSRKLKIPKVSRVLFKQGNMSDGNSLTHVLELSKRPNQRNTFLSALIDSGVVLLGEEASYVDKRASHAMKKGQITCEGIKCNCCRFVYSLSNFGRHAGSSNQRPAAIIFLQDGRSLFDCQLQLAGDQNFIGNKLMPLEKADSHGDKSEDDNMCFVCHGVDELLLCTHCPSSYHSTCVGLEYLPEGEWYCPCCRCVICDQGDFTSDSEVYTEKTVIYCDQCNQEYHVGCLRERELAELLRCPAGNWFCSKRCSEIFVSLHDLMGKVNPTGLEGVTWTILPKKGTSHSVSTSTDDFIAEDQRKRLAARWVLDDCFDWMPDPLTNRGIITDVLYNKQSDIPRTDYRNFFVMLLERGVEVLSVAAFRIFSEKAAQMPLIGTSRKYRRQGMCRLLMNELEKMIAGLGVERLLLPAPPALLETWTTSLGFTKMTRSERLQFLQFPFMEFQETTMCQKLLMTSTTREMVEDIVTDKQWFWNRFWCMMEMISASEEASIEHGELIAD</sequence>
<dbReference type="Pfam" id="PF16135">
    <property type="entry name" value="TDBD"/>
    <property type="match status" value="1"/>
</dbReference>
<organism evidence="9 10">
    <name type="scientific">Cinnamomum micranthum f. kanehirae</name>
    <dbReference type="NCBI Taxonomy" id="337451"/>
    <lineage>
        <taxon>Eukaryota</taxon>
        <taxon>Viridiplantae</taxon>
        <taxon>Streptophyta</taxon>
        <taxon>Embryophyta</taxon>
        <taxon>Tracheophyta</taxon>
        <taxon>Spermatophyta</taxon>
        <taxon>Magnoliopsida</taxon>
        <taxon>Magnoliidae</taxon>
        <taxon>Laurales</taxon>
        <taxon>Lauraceae</taxon>
        <taxon>Cinnamomum</taxon>
    </lineage>
</organism>
<evidence type="ECO:0000256" key="4">
    <source>
        <dbReference type="ARBA" id="ARBA00022833"/>
    </source>
</evidence>
<evidence type="ECO:0000256" key="6">
    <source>
        <dbReference type="PROSITE-ProRule" id="PRU00146"/>
    </source>
</evidence>
<dbReference type="InterPro" id="IPR032308">
    <property type="entry name" value="TDBD"/>
</dbReference>
<protein>
    <submittedName>
        <fullName evidence="9">Chromodomain-containing protein</fullName>
    </submittedName>
</protein>
<dbReference type="InterPro" id="IPR011011">
    <property type="entry name" value="Znf_FYVE_PHD"/>
</dbReference>
<accession>A0A443NVF3</accession>
<dbReference type="GO" id="GO:0006357">
    <property type="term" value="P:regulation of transcription by RNA polymerase II"/>
    <property type="evidence" value="ECO:0007669"/>
    <property type="project" value="TreeGrafter"/>
</dbReference>
<dbReference type="OrthoDB" id="1903104at2759"/>
<dbReference type="GO" id="GO:0008270">
    <property type="term" value="F:zinc ion binding"/>
    <property type="evidence" value="ECO:0007669"/>
    <property type="project" value="UniProtKB-KW"/>
</dbReference>
<dbReference type="Proteomes" id="UP000283530">
    <property type="component" value="Unassembled WGS sequence"/>
</dbReference>
<keyword evidence="2" id="KW-0479">Metal-binding</keyword>
<evidence type="ECO:0000256" key="7">
    <source>
        <dbReference type="SAM" id="MobiDB-lite"/>
    </source>
</evidence>
<dbReference type="InterPro" id="IPR001965">
    <property type="entry name" value="Znf_PHD"/>
</dbReference>
<dbReference type="InterPro" id="IPR056511">
    <property type="entry name" value="IDM1_C"/>
</dbReference>
<feature type="domain" description="PHD-type" evidence="8">
    <location>
        <begin position="351"/>
        <end position="396"/>
    </location>
</feature>
<dbReference type="InterPro" id="IPR019787">
    <property type="entry name" value="Znf_PHD-finger"/>
</dbReference>
<comment type="caution">
    <text evidence="9">The sequence shown here is derived from an EMBL/GenBank/DDBJ whole genome shotgun (WGS) entry which is preliminary data.</text>
</comment>
<dbReference type="Gene3D" id="3.40.630.30">
    <property type="match status" value="1"/>
</dbReference>
<dbReference type="PANTHER" id="PTHR46309:SF12">
    <property type="entry name" value="GB|AAC80581.1"/>
    <property type="match status" value="1"/>
</dbReference>
<dbReference type="SMART" id="SM00249">
    <property type="entry name" value="PHD"/>
    <property type="match status" value="2"/>
</dbReference>
<dbReference type="InterPro" id="IPR016181">
    <property type="entry name" value="Acyl_CoA_acyltransferase"/>
</dbReference>
<keyword evidence="5" id="KW-0539">Nucleus</keyword>
<feature type="compositionally biased region" description="Basic and acidic residues" evidence="7">
    <location>
        <begin position="23"/>
        <end position="34"/>
    </location>
</feature>
<dbReference type="SUPFAM" id="SSF57903">
    <property type="entry name" value="FYVE/PHD zinc finger"/>
    <property type="match status" value="2"/>
</dbReference>
<keyword evidence="3 6" id="KW-0863">Zinc-finger</keyword>
<dbReference type="EMBL" id="QPKB01000004">
    <property type="protein sequence ID" value="RWR82472.1"/>
    <property type="molecule type" value="Genomic_DNA"/>
</dbReference>
<evidence type="ECO:0000256" key="5">
    <source>
        <dbReference type="ARBA" id="ARBA00023242"/>
    </source>
</evidence>
<dbReference type="InterPro" id="IPR013083">
    <property type="entry name" value="Znf_RING/FYVE/PHD"/>
</dbReference>
<evidence type="ECO:0000259" key="8">
    <source>
        <dbReference type="PROSITE" id="PS50016"/>
    </source>
</evidence>
<dbReference type="Pfam" id="PF23209">
    <property type="entry name" value="IDM1_C"/>
    <property type="match status" value="1"/>
</dbReference>
<proteinExistence type="predicted"/>
<dbReference type="AlphaFoldDB" id="A0A443NVF3"/>
<dbReference type="InterPro" id="IPR042163">
    <property type="entry name" value="PHF12"/>
</dbReference>
<dbReference type="PROSITE" id="PS50016">
    <property type="entry name" value="ZF_PHD_2"/>
    <property type="match status" value="1"/>
</dbReference>
<evidence type="ECO:0000313" key="10">
    <source>
        <dbReference type="Proteomes" id="UP000283530"/>
    </source>
</evidence>
<evidence type="ECO:0000313" key="9">
    <source>
        <dbReference type="EMBL" id="RWR82472.1"/>
    </source>
</evidence>
<evidence type="ECO:0000256" key="3">
    <source>
        <dbReference type="ARBA" id="ARBA00022771"/>
    </source>
</evidence>
<keyword evidence="10" id="KW-1185">Reference proteome</keyword>
<feature type="region of interest" description="Disordered" evidence="7">
    <location>
        <begin position="1"/>
        <end position="49"/>
    </location>
</feature>
<reference evidence="9 10" key="1">
    <citation type="journal article" date="2019" name="Nat. Plants">
        <title>Stout camphor tree genome fills gaps in understanding of flowering plant genome evolution.</title>
        <authorList>
            <person name="Chaw S.M."/>
            <person name="Liu Y.C."/>
            <person name="Wu Y.W."/>
            <person name="Wang H.Y."/>
            <person name="Lin C.I."/>
            <person name="Wu C.S."/>
            <person name="Ke H.M."/>
            <person name="Chang L.Y."/>
            <person name="Hsu C.Y."/>
            <person name="Yang H.T."/>
            <person name="Sudianto E."/>
            <person name="Hsu M.H."/>
            <person name="Wu K.P."/>
            <person name="Wang L.N."/>
            <person name="Leebens-Mack J.H."/>
            <person name="Tsai I.J."/>
        </authorList>
    </citation>
    <scope>NUCLEOTIDE SEQUENCE [LARGE SCALE GENOMIC DNA]</scope>
    <source>
        <strain evidence="10">cv. Chaw 1501</strain>
        <tissue evidence="9">Young leaves</tissue>
    </source>
</reference>
<name>A0A443NVF3_9MAGN</name>
<evidence type="ECO:0000256" key="1">
    <source>
        <dbReference type="ARBA" id="ARBA00004123"/>
    </source>
</evidence>